<organism evidence="2 3">
    <name type="scientific">Drechslerella stenobrocha 248</name>
    <dbReference type="NCBI Taxonomy" id="1043628"/>
    <lineage>
        <taxon>Eukaryota</taxon>
        <taxon>Fungi</taxon>
        <taxon>Dikarya</taxon>
        <taxon>Ascomycota</taxon>
        <taxon>Pezizomycotina</taxon>
        <taxon>Orbiliomycetes</taxon>
        <taxon>Orbiliales</taxon>
        <taxon>Orbiliaceae</taxon>
        <taxon>Drechslerella</taxon>
    </lineage>
</organism>
<sequence>MIQSTPSGTLRLRQKASLSESLNSFHSGTSSQPLSKKPSFASLSGSLTGSQRLRLCESRAEAIFDQTTPFSTIRLMMARASECPEAPAPAHLFNQIMDYFGTDDDQIITLLQQQKLNSPVNQNKIVPTGPDTQLNIGELSRAGSGASTPNKELPPTPVLPTQLSNAEIMVYINTMLGNLDGSLLGIRRGSVGDREDDLGYVSDYGPCSDTGSAPGDKPSGGGSNNGKVPSARGSLRGIRRVEDDDYDMGG</sequence>
<evidence type="ECO:0000313" key="3">
    <source>
        <dbReference type="Proteomes" id="UP000024837"/>
    </source>
</evidence>
<feature type="region of interest" description="Disordered" evidence="1">
    <location>
        <begin position="195"/>
        <end position="250"/>
    </location>
</feature>
<proteinExistence type="predicted"/>
<protein>
    <submittedName>
        <fullName evidence="2">Uncharacterized protein</fullName>
    </submittedName>
</protein>
<dbReference type="HOGENOM" id="CLU_1001229_0_0_1"/>
<keyword evidence="3" id="KW-1185">Reference proteome</keyword>
<gene>
    <name evidence="2" type="ORF">DRE_00934</name>
</gene>
<feature type="compositionally biased region" description="Polar residues" evidence="1">
    <location>
        <begin position="121"/>
        <end position="135"/>
    </location>
</feature>
<feature type="region of interest" description="Disordered" evidence="1">
    <location>
        <begin position="121"/>
        <end position="159"/>
    </location>
</feature>
<accession>W7I7C2</accession>
<dbReference type="EMBL" id="KI966433">
    <property type="protein sequence ID" value="EWC44875.1"/>
    <property type="molecule type" value="Genomic_DNA"/>
</dbReference>
<reference evidence="2 3" key="1">
    <citation type="submission" date="2013-05" db="EMBL/GenBank/DDBJ databases">
        <title>Drechslerella stenobrocha genome reveals carnivorous origination and mechanical trapping mechanism of predatory fungi.</title>
        <authorList>
            <person name="Liu X."/>
            <person name="Zhang W."/>
            <person name="Liu K."/>
        </authorList>
    </citation>
    <scope>NUCLEOTIDE SEQUENCE [LARGE SCALE GENOMIC DNA]</scope>
    <source>
        <strain evidence="2 3">248</strain>
    </source>
</reference>
<name>W7I7C2_9PEZI</name>
<dbReference type="AlphaFoldDB" id="W7I7C2"/>
<evidence type="ECO:0000256" key="1">
    <source>
        <dbReference type="SAM" id="MobiDB-lite"/>
    </source>
</evidence>
<dbReference type="OrthoDB" id="5418000at2759"/>
<evidence type="ECO:0000313" key="2">
    <source>
        <dbReference type="EMBL" id="EWC44875.1"/>
    </source>
</evidence>
<dbReference type="Proteomes" id="UP000024837">
    <property type="component" value="Unassembled WGS sequence"/>
</dbReference>